<dbReference type="PANTHER" id="PTHR43668">
    <property type="entry name" value="ALLANTOINASE"/>
    <property type="match status" value="1"/>
</dbReference>
<gene>
    <name evidence="3" type="primary">pyrC</name>
    <name evidence="6" type="ORF">G3A50_00280</name>
</gene>
<dbReference type="EMBL" id="CP048630">
    <property type="protein sequence ID" value="QIB32312.1"/>
    <property type="molecule type" value="Genomic_DNA"/>
</dbReference>
<dbReference type="Proteomes" id="UP000464751">
    <property type="component" value="Chromosome"/>
</dbReference>
<dbReference type="KEGG" id="apra:G3A50_00280"/>
<keyword evidence="7" id="KW-1185">Reference proteome</keyword>
<accession>A0A6P1YGN3</accession>
<evidence type="ECO:0000259" key="5">
    <source>
        <dbReference type="Pfam" id="PF12890"/>
    </source>
</evidence>
<evidence type="ECO:0000313" key="6">
    <source>
        <dbReference type="EMBL" id="QIB32312.1"/>
    </source>
</evidence>
<dbReference type="GO" id="GO:0004038">
    <property type="term" value="F:allantoinase activity"/>
    <property type="evidence" value="ECO:0007669"/>
    <property type="project" value="TreeGrafter"/>
</dbReference>
<feature type="domain" description="Dihydroorotase catalytic" evidence="5">
    <location>
        <begin position="59"/>
        <end position="241"/>
    </location>
</feature>
<keyword evidence="2 3" id="KW-0665">Pyrimidine biosynthesis</keyword>
<comment type="function">
    <text evidence="3">Catalyzes the reversible cyclization of carbamoyl aspartate to dihydroorotate.</text>
</comment>
<sequence>MPDLRPLLLARARILDPSRDLDTHGDILVADGVIKDIAGDLSAAGLPEGTEIVDCRGLVAIPGLVDMRAFIGEPGAEHRETLASASQAAAAGGVTTIICQPDTDPVIDDPAIVDFVLRRARDTAVVNVHPMAALTKGLAGREMTEIGLLGAAGAVAFTDGTRSVPSAQVMRRALIYARDFDALIVHHTEDASLTGEGVMNEGELASRLGLAGVPRAAETIVFERDVRLAAMTGGRYHAASLTCADSIEVLRRARGAGLNVTASASINHLTLNERDVVGYRTFFKLSPPLRGEDDRLALVQAVADGLIDVVVSDHNPQDVEVKRLPFSEAAFGAIGIETMLAAGLRLVNGGAIDLMTLIRAMSTRPAQLLGLEAGTLRPGQRADIALIAPDEAWILDAATLKSRCRNTPFDEARFEGRVIRTLVAGRTVYEYV</sequence>
<comment type="catalytic activity">
    <reaction evidence="3">
        <text>(S)-dihydroorotate + H2O = N-carbamoyl-L-aspartate + H(+)</text>
        <dbReference type="Rhea" id="RHEA:24296"/>
        <dbReference type="ChEBI" id="CHEBI:15377"/>
        <dbReference type="ChEBI" id="CHEBI:15378"/>
        <dbReference type="ChEBI" id="CHEBI:30864"/>
        <dbReference type="ChEBI" id="CHEBI:32814"/>
        <dbReference type="EC" id="3.5.2.3"/>
    </reaction>
</comment>
<dbReference type="UniPathway" id="UPA00070">
    <property type="reaction ID" value="UER00117"/>
</dbReference>
<dbReference type="EC" id="3.5.2.3" evidence="3"/>
<comment type="caution">
    <text evidence="3">Lacks conserved residue(s) required for the propagation of feature annotation.</text>
</comment>
<evidence type="ECO:0000256" key="1">
    <source>
        <dbReference type="ARBA" id="ARBA00022833"/>
    </source>
</evidence>
<dbReference type="InterPro" id="IPR004722">
    <property type="entry name" value="DHOase"/>
</dbReference>
<dbReference type="InterPro" id="IPR024403">
    <property type="entry name" value="DHOase_cat"/>
</dbReference>
<protein>
    <recommendedName>
        <fullName evidence="3">Dihydroorotase</fullName>
        <shortName evidence="3">DHOase</shortName>
        <ecNumber evidence="3">3.5.2.3</ecNumber>
    </recommendedName>
</protein>
<feature type="active site" evidence="3">
    <location>
        <position position="313"/>
    </location>
</feature>
<feature type="binding site" evidence="3">
    <location>
        <position position="313"/>
    </location>
    <ligand>
        <name>Zn(2+)</name>
        <dbReference type="ChEBI" id="CHEBI:29105"/>
        <label>1</label>
    </ligand>
</feature>
<comment type="similarity">
    <text evidence="3">Belongs to the metallo-dependent hydrolases superfamily. DHOase family. Class I DHOase subfamily.</text>
</comment>
<feature type="domain" description="Amidohydrolase 3" evidence="4">
    <location>
        <begin position="351"/>
        <end position="429"/>
    </location>
</feature>
<keyword evidence="3" id="KW-0479">Metal-binding</keyword>
<dbReference type="GO" id="GO:0008270">
    <property type="term" value="F:zinc ion binding"/>
    <property type="evidence" value="ECO:0007669"/>
    <property type="project" value="UniProtKB-UniRule"/>
</dbReference>
<dbReference type="NCBIfam" id="TIGR00857">
    <property type="entry name" value="pyrC_multi"/>
    <property type="match status" value="1"/>
</dbReference>
<dbReference type="Gene3D" id="2.30.40.10">
    <property type="entry name" value="Urease, subunit C, domain 1"/>
    <property type="match status" value="1"/>
</dbReference>
<dbReference type="Pfam" id="PF12890">
    <property type="entry name" value="DHOase"/>
    <property type="match status" value="1"/>
</dbReference>
<dbReference type="InterPro" id="IPR011059">
    <property type="entry name" value="Metal-dep_hydrolase_composite"/>
</dbReference>
<dbReference type="CDD" id="cd01317">
    <property type="entry name" value="DHOase_IIa"/>
    <property type="match status" value="1"/>
</dbReference>
<proteinExistence type="inferred from homology"/>
<evidence type="ECO:0000256" key="2">
    <source>
        <dbReference type="ARBA" id="ARBA00022975"/>
    </source>
</evidence>
<organism evidence="6 7">
    <name type="scientific">Ancylobacter pratisalsi</name>
    <dbReference type="NCBI Taxonomy" id="1745854"/>
    <lineage>
        <taxon>Bacteria</taxon>
        <taxon>Pseudomonadati</taxon>
        <taxon>Pseudomonadota</taxon>
        <taxon>Alphaproteobacteria</taxon>
        <taxon>Hyphomicrobiales</taxon>
        <taxon>Xanthobacteraceae</taxon>
        <taxon>Ancylobacter</taxon>
    </lineage>
</organism>
<feature type="binding site" evidence="3">
    <location>
        <position position="187"/>
    </location>
    <ligand>
        <name>Zn(2+)</name>
        <dbReference type="ChEBI" id="CHEBI:29105"/>
        <label>2</label>
    </ligand>
</feature>
<dbReference type="SUPFAM" id="SSF51556">
    <property type="entry name" value="Metallo-dependent hydrolases"/>
    <property type="match status" value="1"/>
</dbReference>
<evidence type="ECO:0000259" key="4">
    <source>
        <dbReference type="Pfam" id="PF07969"/>
    </source>
</evidence>
<dbReference type="RefSeq" id="WP_163073257.1">
    <property type="nucleotide sequence ID" value="NZ_CP048630.1"/>
</dbReference>
<feature type="binding site" evidence="3">
    <location>
        <begin position="331"/>
        <end position="332"/>
    </location>
    <ligand>
        <name>substrate</name>
    </ligand>
</feature>
<dbReference type="Gene3D" id="3.20.20.140">
    <property type="entry name" value="Metal-dependent hydrolases"/>
    <property type="match status" value="1"/>
</dbReference>
<dbReference type="GO" id="GO:0044205">
    <property type="term" value="P:'de novo' UMP biosynthetic process"/>
    <property type="evidence" value="ECO:0007669"/>
    <property type="project" value="UniProtKB-UniRule"/>
</dbReference>
<name>A0A6P1YGN3_9HYPH</name>
<comment type="cofactor">
    <cofactor evidence="3">
        <name>Zn(2+)</name>
        <dbReference type="ChEBI" id="CHEBI:29105"/>
    </cofactor>
    <text evidence="3">Binds 2 Zn(2+) ions per subunit.</text>
</comment>
<dbReference type="InterPro" id="IPR032466">
    <property type="entry name" value="Metal_Hydrolase"/>
</dbReference>
<dbReference type="PANTHER" id="PTHR43668:SF2">
    <property type="entry name" value="ALLANTOINASE"/>
    <property type="match status" value="1"/>
</dbReference>
<comment type="pathway">
    <text evidence="3">Pyrimidine metabolism; UMP biosynthesis via de novo pathway; (S)-dihydroorotate from bicarbonate: step 3/3.</text>
</comment>
<dbReference type="GO" id="GO:0005737">
    <property type="term" value="C:cytoplasm"/>
    <property type="evidence" value="ECO:0007669"/>
    <property type="project" value="TreeGrafter"/>
</dbReference>
<dbReference type="GO" id="GO:0004151">
    <property type="term" value="F:dihydroorotase activity"/>
    <property type="evidence" value="ECO:0007669"/>
    <property type="project" value="UniProtKB-UniRule"/>
</dbReference>
<dbReference type="GO" id="GO:0006145">
    <property type="term" value="P:purine nucleobase catabolic process"/>
    <property type="evidence" value="ECO:0007669"/>
    <property type="project" value="TreeGrafter"/>
</dbReference>
<evidence type="ECO:0000313" key="7">
    <source>
        <dbReference type="Proteomes" id="UP000464751"/>
    </source>
</evidence>
<evidence type="ECO:0000256" key="3">
    <source>
        <dbReference type="HAMAP-Rule" id="MF_00220"/>
    </source>
</evidence>
<dbReference type="AlphaFoldDB" id="A0A6P1YGN3"/>
<keyword evidence="1 3" id="KW-0862">Zinc</keyword>
<dbReference type="SUPFAM" id="SSF51338">
    <property type="entry name" value="Composite domain of metallo-dependent hydrolases"/>
    <property type="match status" value="1"/>
</dbReference>
<reference evidence="6 7" key="1">
    <citation type="submission" date="2020-02" db="EMBL/GenBank/DDBJ databases">
        <authorList>
            <person name="Li G."/>
        </authorList>
    </citation>
    <scope>NUCLEOTIDE SEQUENCE [LARGE SCALE GENOMIC DNA]</scope>
    <source>
        <strain evidence="6 7">DSM 102029</strain>
    </source>
</reference>
<dbReference type="InterPro" id="IPR050138">
    <property type="entry name" value="DHOase/Allantoinase_Hydrolase"/>
</dbReference>
<dbReference type="HAMAP" id="MF_00220_B">
    <property type="entry name" value="PyrC_classI_B"/>
    <property type="match status" value="1"/>
</dbReference>
<dbReference type="NCBIfam" id="NF006558">
    <property type="entry name" value="PRK09059.1"/>
    <property type="match status" value="1"/>
</dbReference>
<dbReference type="InterPro" id="IPR013108">
    <property type="entry name" value="Amidohydro_3"/>
</dbReference>
<keyword evidence="3 6" id="KW-0378">Hydrolase</keyword>
<dbReference type="Pfam" id="PF07969">
    <property type="entry name" value="Amidohydro_3"/>
    <property type="match status" value="1"/>
</dbReference>